<dbReference type="GO" id="GO:0003700">
    <property type="term" value="F:DNA-binding transcription factor activity"/>
    <property type="evidence" value="ECO:0007669"/>
    <property type="project" value="TreeGrafter"/>
</dbReference>
<evidence type="ECO:0000259" key="5">
    <source>
        <dbReference type="PROSITE" id="PS50977"/>
    </source>
</evidence>
<dbReference type="PANTHER" id="PTHR30055">
    <property type="entry name" value="HTH-TYPE TRANSCRIPTIONAL REGULATOR RUTR"/>
    <property type="match status" value="1"/>
</dbReference>
<proteinExistence type="predicted"/>
<evidence type="ECO:0000256" key="2">
    <source>
        <dbReference type="ARBA" id="ARBA00023125"/>
    </source>
</evidence>
<evidence type="ECO:0000313" key="7">
    <source>
        <dbReference type="Proteomes" id="UP000248039"/>
    </source>
</evidence>
<evidence type="ECO:0000256" key="4">
    <source>
        <dbReference type="PROSITE-ProRule" id="PRU00335"/>
    </source>
</evidence>
<evidence type="ECO:0000256" key="3">
    <source>
        <dbReference type="ARBA" id="ARBA00023163"/>
    </source>
</evidence>
<dbReference type="InterPro" id="IPR023772">
    <property type="entry name" value="DNA-bd_HTH_TetR-type_CS"/>
</dbReference>
<dbReference type="PROSITE" id="PS01081">
    <property type="entry name" value="HTH_TETR_1"/>
    <property type="match status" value="1"/>
</dbReference>
<dbReference type="EMBL" id="PYBW01000058">
    <property type="protein sequence ID" value="PYC77614.1"/>
    <property type="molecule type" value="Genomic_DNA"/>
</dbReference>
<feature type="domain" description="HTH tetR-type" evidence="5">
    <location>
        <begin position="25"/>
        <end position="85"/>
    </location>
</feature>
<dbReference type="RefSeq" id="WP_110670959.1">
    <property type="nucleotide sequence ID" value="NZ_PYBW01000058.1"/>
</dbReference>
<name>A0A2V4P463_9ACTN</name>
<accession>A0A2V4P463</accession>
<sequence>MAANTAGPTDEYGIPIIPEPVDAAQRKRRAIIDAALVEFLREGYSAASMDAITARSGVSKATIYKHFGSKERLFLAVIGGILPTTYADLEPFNSTIAQATDLRAALIRLTLDWTRILLRPDIMSLRRLVIGEIDRFPQLGQLWYRVSYDMNNGPLIEAFTELGERGVLDVPDPALAVQQLVACTVGVPQLVRTFRPEAELAEAELTRVITSGVDLFLSRYSAPATARS</sequence>
<evidence type="ECO:0000313" key="6">
    <source>
        <dbReference type="EMBL" id="PYC77614.1"/>
    </source>
</evidence>
<evidence type="ECO:0000256" key="1">
    <source>
        <dbReference type="ARBA" id="ARBA00023015"/>
    </source>
</evidence>
<dbReference type="Proteomes" id="UP000248039">
    <property type="component" value="Unassembled WGS sequence"/>
</dbReference>
<feature type="DNA-binding region" description="H-T-H motif" evidence="4">
    <location>
        <begin position="48"/>
        <end position="67"/>
    </location>
</feature>
<gene>
    <name evidence="6" type="ORF">C7C46_18450</name>
</gene>
<dbReference type="InterPro" id="IPR039536">
    <property type="entry name" value="TetR_C_Proteobacteria"/>
</dbReference>
<keyword evidence="3" id="KW-0804">Transcription</keyword>
<reference evidence="6 7" key="1">
    <citation type="submission" date="2018-03" db="EMBL/GenBank/DDBJ databases">
        <title>Bioinformatic expansion and discovery of thiopeptide antibiotics.</title>
        <authorList>
            <person name="Schwalen C.J."/>
            <person name="Hudson G.A."/>
            <person name="Mitchell D.A."/>
        </authorList>
    </citation>
    <scope>NUCLEOTIDE SEQUENCE [LARGE SCALE GENOMIC DNA]</scope>
    <source>
        <strain evidence="6 7">ATCC 21389</strain>
    </source>
</reference>
<keyword evidence="2 4" id="KW-0238">DNA-binding</keyword>
<comment type="caution">
    <text evidence="6">The sequence shown here is derived from an EMBL/GenBank/DDBJ whole genome shotgun (WGS) entry which is preliminary data.</text>
</comment>
<dbReference type="AlphaFoldDB" id="A0A2V4P463"/>
<dbReference type="SUPFAM" id="SSF46689">
    <property type="entry name" value="Homeodomain-like"/>
    <property type="match status" value="1"/>
</dbReference>
<dbReference type="InterPro" id="IPR001647">
    <property type="entry name" value="HTH_TetR"/>
</dbReference>
<organism evidence="6 7">
    <name type="scientific">Streptomyces tateyamensis</name>
    <dbReference type="NCBI Taxonomy" id="565073"/>
    <lineage>
        <taxon>Bacteria</taxon>
        <taxon>Bacillati</taxon>
        <taxon>Actinomycetota</taxon>
        <taxon>Actinomycetes</taxon>
        <taxon>Kitasatosporales</taxon>
        <taxon>Streptomycetaceae</taxon>
        <taxon>Streptomyces</taxon>
    </lineage>
</organism>
<keyword evidence="7" id="KW-1185">Reference proteome</keyword>
<dbReference type="Pfam" id="PF14246">
    <property type="entry name" value="TetR_C_7"/>
    <property type="match status" value="1"/>
</dbReference>
<dbReference type="GO" id="GO:0000976">
    <property type="term" value="F:transcription cis-regulatory region binding"/>
    <property type="evidence" value="ECO:0007669"/>
    <property type="project" value="TreeGrafter"/>
</dbReference>
<dbReference type="PANTHER" id="PTHR30055:SF146">
    <property type="entry name" value="HTH-TYPE TRANSCRIPTIONAL DUAL REGULATOR CECR"/>
    <property type="match status" value="1"/>
</dbReference>
<dbReference type="InterPro" id="IPR050109">
    <property type="entry name" value="HTH-type_TetR-like_transc_reg"/>
</dbReference>
<dbReference type="OrthoDB" id="7186128at2"/>
<dbReference type="PRINTS" id="PR00455">
    <property type="entry name" value="HTHTETR"/>
</dbReference>
<dbReference type="FunFam" id="1.10.10.60:FF:000141">
    <property type="entry name" value="TetR family transcriptional regulator"/>
    <property type="match status" value="1"/>
</dbReference>
<dbReference type="GO" id="GO:0045892">
    <property type="term" value="P:negative regulation of DNA-templated transcription"/>
    <property type="evidence" value="ECO:0007669"/>
    <property type="project" value="UniProtKB-ARBA"/>
</dbReference>
<protein>
    <submittedName>
        <fullName evidence="6">TetR/AcrR family transcriptional regulator</fullName>
    </submittedName>
</protein>
<dbReference type="Pfam" id="PF00440">
    <property type="entry name" value="TetR_N"/>
    <property type="match status" value="1"/>
</dbReference>
<dbReference type="PROSITE" id="PS50977">
    <property type="entry name" value="HTH_TETR_2"/>
    <property type="match status" value="1"/>
</dbReference>
<keyword evidence="1" id="KW-0805">Transcription regulation</keyword>
<dbReference type="Gene3D" id="1.10.357.10">
    <property type="entry name" value="Tetracycline Repressor, domain 2"/>
    <property type="match status" value="1"/>
</dbReference>
<dbReference type="InterPro" id="IPR009057">
    <property type="entry name" value="Homeodomain-like_sf"/>
</dbReference>